<reference evidence="2" key="1">
    <citation type="journal article" date="2016" name="Nat. Commun.">
        <title>Genome analysis of three Pneumocystis species reveals adaptation mechanisms to life exclusively in mammalian hosts.</title>
        <authorList>
            <person name="Ma L."/>
            <person name="Chen Z."/>
            <person name="Huang D.W."/>
            <person name="Kutty G."/>
            <person name="Ishihara M."/>
            <person name="Wang H."/>
            <person name="Abouelleil A."/>
            <person name="Bishop L."/>
            <person name="Davey E."/>
            <person name="Deng R."/>
            <person name="Deng X."/>
            <person name="Fan L."/>
            <person name="Fantoni G."/>
            <person name="Fitzgerald M."/>
            <person name="Gogineni E."/>
            <person name="Goldberg J.M."/>
            <person name="Handley G."/>
            <person name="Hu X."/>
            <person name="Huber C."/>
            <person name="Jiao X."/>
            <person name="Jones K."/>
            <person name="Levin J.Z."/>
            <person name="Liu Y."/>
            <person name="Macdonald P."/>
            <person name="Melnikov A."/>
            <person name="Raley C."/>
            <person name="Sassi M."/>
            <person name="Sherman B.T."/>
            <person name="Song X."/>
            <person name="Sykes S."/>
            <person name="Tran B."/>
            <person name="Walsh L."/>
            <person name="Xia Y."/>
            <person name="Yang J."/>
            <person name="Young S."/>
            <person name="Zeng Q."/>
            <person name="Zheng X."/>
            <person name="Stephens R."/>
            <person name="Nusbaum C."/>
            <person name="Birren B.W."/>
            <person name="Azadi P."/>
            <person name="Lempicki R.A."/>
            <person name="Cuomo C.A."/>
            <person name="Kovacs J.A."/>
        </authorList>
    </citation>
    <scope>NUCLEOTIDE SEQUENCE [LARGE SCALE GENOMIC DNA]</scope>
    <source>
        <strain evidence="2">RU7</strain>
    </source>
</reference>
<dbReference type="GeneID" id="28941461"/>
<dbReference type="EMBL" id="LFWA01000013">
    <property type="protein sequence ID" value="KTW27976.1"/>
    <property type="molecule type" value="Genomic_DNA"/>
</dbReference>
<protein>
    <submittedName>
        <fullName evidence="1">Uncharacterized protein</fullName>
    </submittedName>
</protein>
<dbReference type="Proteomes" id="UP000053447">
    <property type="component" value="Unassembled WGS sequence"/>
</dbReference>
<proteinExistence type="predicted"/>
<name>A0A0W4ZHY0_PNEJ7</name>
<sequence>MNDSENTICTEYKTRVEGTHNSISSIPLRTCLSQAILDRYNRLNLSYYKKMHVILYSLNTPNKDGSRFRVINKYTYGPELLEKCRRLEEQNPYVAYLYLNLTVTYNA</sequence>
<comment type="caution">
    <text evidence="1">The sequence shown here is derived from an EMBL/GenBank/DDBJ whole genome shotgun (WGS) entry which is preliminary data.</text>
</comment>
<dbReference type="RefSeq" id="XP_018228747.1">
    <property type="nucleotide sequence ID" value="XM_018375206.1"/>
</dbReference>
<evidence type="ECO:0000313" key="2">
    <source>
        <dbReference type="Proteomes" id="UP000053447"/>
    </source>
</evidence>
<evidence type="ECO:0000313" key="1">
    <source>
        <dbReference type="EMBL" id="KTW27976.1"/>
    </source>
</evidence>
<dbReference type="VEuPathDB" id="FungiDB:T551_02943"/>
<gene>
    <name evidence="1" type="ORF">T551_02943</name>
</gene>
<keyword evidence="2" id="KW-1185">Reference proteome</keyword>
<accession>A0A0W4ZHY0</accession>
<dbReference type="AlphaFoldDB" id="A0A0W4ZHY0"/>
<organism evidence="1 2">
    <name type="scientific">Pneumocystis jirovecii (strain RU7)</name>
    <name type="common">Human pneumocystis pneumonia agent</name>
    <dbReference type="NCBI Taxonomy" id="1408657"/>
    <lineage>
        <taxon>Eukaryota</taxon>
        <taxon>Fungi</taxon>
        <taxon>Dikarya</taxon>
        <taxon>Ascomycota</taxon>
        <taxon>Taphrinomycotina</taxon>
        <taxon>Pneumocystomycetes</taxon>
        <taxon>Pneumocystaceae</taxon>
        <taxon>Pneumocystis</taxon>
    </lineage>
</organism>